<evidence type="ECO:0000259" key="1">
    <source>
        <dbReference type="SMART" id="SM00871"/>
    </source>
</evidence>
<dbReference type="SUPFAM" id="SSF55136">
    <property type="entry name" value="Probable bacterial effector-binding domain"/>
    <property type="match status" value="1"/>
</dbReference>
<dbReference type="HOGENOM" id="CLU_106591_0_1_6"/>
<dbReference type="PANTHER" id="PTHR36444:SF2">
    <property type="entry name" value="TRANSCRIPTIONAL REGULATOR PROTEIN YOBU-RELATED"/>
    <property type="match status" value="1"/>
</dbReference>
<keyword evidence="2" id="KW-0614">Plasmid</keyword>
<gene>
    <name evidence="2" type="ORF">LHA_pA0063</name>
</gene>
<dbReference type="InterPro" id="IPR010499">
    <property type="entry name" value="AraC_E-bd"/>
</dbReference>
<organism evidence="2 3">
    <name type="scientific">Legionella hackeliae</name>
    <dbReference type="NCBI Taxonomy" id="449"/>
    <lineage>
        <taxon>Bacteria</taxon>
        <taxon>Pseudomonadati</taxon>
        <taxon>Pseudomonadota</taxon>
        <taxon>Gammaproteobacteria</taxon>
        <taxon>Legionellales</taxon>
        <taxon>Legionellaceae</taxon>
        <taxon>Legionella</taxon>
    </lineage>
</organism>
<dbReference type="KEGG" id="lha:LHA_pA0063"/>
<geneLocation type="plasmid" evidence="2 3">
    <name>II</name>
</geneLocation>
<accession>A0A0A8UXP5</accession>
<dbReference type="EMBL" id="LN681226">
    <property type="protein sequence ID" value="CEK12311.1"/>
    <property type="molecule type" value="Genomic_DNA"/>
</dbReference>
<dbReference type="InterPro" id="IPR029441">
    <property type="entry name" value="Cass2"/>
</dbReference>
<proteinExistence type="predicted"/>
<protein>
    <submittedName>
        <fullName evidence="2">Transcription activator, effector binding</fullName>
    </submittedName>
</protein>
<reference evidence="3" key="1">
    <citation type="submission" date="2014-09" db="EMBL/GenBank/DDBJ databases">
        <authorList>
            <person name="Gomez-Valero L."/>
        </authorList>
    </citation>
    <scope>NUCLEOTIDE SEQUENCE [LARGE SCALE GENOMIC DNA]</scope>
    <source>
        <strain evidence="3">ATCC35250</strain>
        <plasmid evidence="3">II</plasmid>
    </source>
</reference>
<dbReference type="OrthoDB" id="3173400at2"/>
<dbReference type="Pfam" id="PF14526">
    <property type="entry name" value="Cass2"/>
    <property type="match status" value="1"/>
</dbReference>
<sequence>MTAIIPQLTQIQALTVTGISVRTKNEEELNPQKAQLPHLWEQFYGSTTNETQQNNPIYGVYHHYESDSSGHYTVTAGIEIPNESKATHLDRVIIKAGDYLVFEAAGTNPSEIIKAWQTIWNYFNETSTYQRSYLTDFELYKTPIESAVYIGIK</sequence>
<feature type="domain" description="AraC effector-binding" evidence="1">
    <location>
        <begin position="4"/>
        <end position="153"/>
    </location>
</feature>
<evidence type="ECO:0000313" key="3">
    <source>
        <dbReference type="Proteomes" id="UP000032803"/>
    </source>
</evidence>
<name>A0A0A8UXP5_LEGHA</name>
<keyword evidence="3" id="KW-1185">Reference proteome</keyword>
<dbReference type="SMART" id="SM00871">
    <property type="entry name" value="AraC_E_bind"/>
    <property type="match status" value="1"/>
</dbReference>
<dbReference type="Gene3D" id="3.20.80.10">
    <property type="entry name" value="Regulatory factor, effector binding domain"/>
    <property type="match status" value="1"/>
</dbReference>
<dbReference type="PANTHER" id="PTHR36444">
    <property type="entry name" value="TRANSCRIPTIONAL REGULATOR PROTEIN YOBU-RELATED"/>
    <property type="match status" value="1"/>
</dbReference>
<dbReference type="RefSeq" id="WP_011212560.1">
    <property type="nucleotide sequence ID" value="NZ_LN681226.1"/>
</dbReference>
<dbReference type="InterPro" id="IPR011256">
    <property type="entry name" value="Reg_factor_effector_dom_sf"/>
</dbReference>
<evidence type="ECO:0000313" key="2">
    <source>
        <dbReference type="EMBL" id="CEK12311.1"/>
    </source>
</evidence>
<dbReference type="AlphaFoldDB" id="A0A0A8UXP5"/>
<dbReference type="Proteomes" id="UP000032803">
    <property type="component" value="Plasmid II"/>
</dbReference>
<dbReference type="InterPro" id="IPR053182">
    <property type="entry name" value="YobU-like_regulator"/>
</dbReference>